<feature type="domain" description="Glycosyl hydrolase family 32 C-terminal" evidence="2">
    <location>
        <begin position="445"/>
        <end position="504"/>
    </location>
</feature>
<dbReference type="GO" id="GO:0051603">
    <property type="term" value="P:proteolysis involved in protein catabolic process"/>
    <property type="evidence" value="ECO:0007669"/>
    <property type="project" value="TreeGrafter"/>
</dbReference>
<dbReference type="Gene3D" id="3.40.50.1460">
    <property type="match status" value="1"/>
</dbReference>
<accession>A0A6L2MNM4</accession>
<evidence type="ECO:0000259" key="2">
    <source>
        <dbReference type="Pfam" id="PF08244"/>
    </source>
</evidence>
<dbReference type="SUPFAM" id="SSF49899">
    <property type="entry name" value="Concanavalin A-like lectins/glucanases"/>
    <property type="match status" value="1"/>
</dbReference>
<comment type="similarity">
    <text evidence="1">Belongs to the peptidase C13 family.</text>
</comment>
<name>A0A6L2MNM4_TANCI</name>
<dbReference type="GO" id="GO:0003964">
    <property type="term" value="F:RNA-directed DNA polymerase activity"/>
    <property type="evidence" value="ECO:0007669"/>
    <property type="project" value="UniProtKB-KW"/>
</dbReference>
<organism evidence="3">
    <name type="scientific">Tanacetum cinerariifolium</name>
    <name type="common">Dalmatian daisy</name>
    <name type="synonym">Chrysanthemum cinerariifolium</name>
    <dbReference type="NCBI Taxonomy" id="118510"/>
    <lineage>
        <taxon>Eukaryota</taxon>
        <taxon>Viridiplantae</taxon>
        <taxon>Streptophyta</taxon>
        <taxon>Embryophyta</taxon>
        <taxon>Tracheophyta</taxon>
        <taxon>Spermatophyta</taxon>
        <taxon>Magnoliopsida</taxon>
        <taxon>eudicotyledons</taxon>
        <taxon>Gunneridae</taxon>
        <taxon>Pentapetalae</taxon>
        <taxon>asterids</taxon>
        <taxon>campanulids</taxon>
        <taxon>Asterales</taxon>
        <taxon>Asteraceae</taxon>
        <taxon>Asteroideae</taxon>
        <taxon>Anthemideae</taxon>
        <taxon>Anthemidinae</taxon>
        <taxon>Tanacetum</taxon>
    </lineage>
</organism>
<keyword evidence="3" id="KW-0695">RNA-directed DNA polymerase</keyword>
<protein>
    <submittedName>
        <fullName evidence="3">RNA-directed DNA polymerase, eukaryota</fullName>
    </submittedName>
</protein>
<keyword evidence="3" id="KW-0808">Transferase</keyword>
<dbReference type="InterPro" id="IPR013320">
    <property type="entry name" value="ConA-like_dom_sf"/>
</dbReference>
<dbReference type="PRINTS" id="PR00776">
    <property type="entry name" value="HEMOGLOBNASE"/>
</dbReference>
<dbReference type="Pfam" id="PF01650">
    <property type="entry name" value="Peptidase_C13"/>
    <property type="match status" value="1"/>
</dbReference>
<dbReference type="Pfam" id="PF08244">
    <property type="entry name" value="Glyco_hydro_32C"/>
    <property type="match status" value="1"/>
</dbReference>
<evidence type="ECO:0000256" key="1">
    <source>
        <dbReference type="ARBA" id="ARBA00009941"/>
    </source>
</evidence>
<dbReference type="Gene3D" id="2.60.120.560">
    <property type="entry name" value="Exo-inulinase, domain 1"/>
    <property type="match status" value="1"/>
</dbReference>
<reference evidence="3" key="1">
    <citation type="journal article" date="2019" name="Sci. Rep.">
        <title>Draft genome of Tanacetum cinerariifolium, the natural source of mosquito coil.</title>
        <authorList>
            <person name="Yamashiro T."/>
            <person name="Shiraishi A."/>
            <person name="Satake H."/>
            <person name="Nakayama K."/>
        </authorList>
    </citation>
    <scope>NUCLEOTIDE SEQUENCE</scope>
</reference>
<proteinExistence type="inferred from homology"/>
<keyword evidence="3" id="KW-0548">Nucleotidyltransferase</keyword>
<dbReference type="GO" id="GO:0006624">
    <property type="term" value="P:vacuolar protein processing"/>
    <property type="evidence" value="ECO:0007669"/>
    <property type="project" value="TreeGrafter"/>
</dbReference>
<comment type="caution">
    <text evidence="3">The sequence shown here is derived from an EMBL/GenBank/DDBJ whole genome shotgun (WGS) entry which is preliminary data.</text>
</comment>
<dbReference type="EMBL" id="BKCJ010007113">
    <property type="protein sequence ID" value="GEU75596.1"/>
    <property type="molecule type" value="Genomic_DNA"/>
</dbReference>
<dbReference type="InterPro" id="IPR013189">
    <property type="entry name" value="Glyco_hydro_32_C"/>
</dbReference>
<sequence>MHFSNRFSAPPSSKLSLDFQFDKVLSQEQNEDLERPISKDKIKSVVWDCGTNKSPGPDGFTFGFIQKYWNIICVDIKDVVSYFFNTAKISSWDDHINNLSTRLSKWKSKLLSIGGRFTLIKVVLSSIPLYHMSIFKVPMGVLNNMESIQRYFLNGVEKADRKICWIGWKKVLAAKKNKGLGVSRYFAFNRALLFKWYWRFKSNEYSLWDRVIKAIHGINGSINGFKKPTHRSSWSVIICEINSLANKGTREVDSKNLSLICCAATWLMLLLPTPMTDSCLKRDCCDTDYTREDVTVENFFAVLLGNKIAVNGGSGKVMNSEPNDNIFVYYSDHGGPGVLGMPTNPYMYANDLIEVLKRKRAAGTFKSLLLYLEACKYGRLRKIGPLLWFTGFEISPNTFVSASIFSTTYASLRLAKVGRPGEKYRSSLDYDGERVVYGSTTRVLDGEELTMTLLVDQSKVEGFVQGGTIMTSRVYFTKAIYEGAKVYLFNNATSTIVKASPKIWQMAPVQIQPYPS</sequence>
<evidence type="ECO:0000313" key="3">
    <source>
        <dbReference type="EMBL" id="GEU75596.1"/>
    </source>
</evidence>
<dbReference type="PANTHER" id="PTHR12000:SF50">
    <property type="entry name" value="VACUOLAR-PROCESSING ENZYME GAMMA-ISOZYME"/>
    <property type="match status" value="1"/>
</dbReference>
<dbReference type="GO" id="GO:0004197">
    <property type="term" value="F:cysteine-type endopeptidase activity"/>
    <property type="evidence" value="ECO:0007669"/>
    <property type="project" value="TreeGrafter"/>
</dbReference>
<dbReference type="GO" id="GO:0005773">
    <property type="term" value="C:vacuole"/>
    <property type="evidence" value="ECO:0007669"/>
    <property type="project" value="GOC"/>
</dbReference>
<dbReference type="InterPro" id="IPR001096">
    <property type="entry name" value="Peptidase_C13"/>
</dbReference>
<gene>
    <name evidence="3" type="ORF">Tci_047574</name>
</gene>
<dbReference type="AlphaFoldDB" id="A0A6L2MNM4"/>
<dbReference type="PANTHER" id="PTHR12000">
    <property type="entry name" value="HEMOGLOBINASE FAMILY MEMBER"/>
    <property type="match status" value="1"/>
</dbReference>